<dbReference type="RefSeq" id="WP_145301448.1">
    <property type="nucleotide sequence ID" value="NZ_CP036299.1"/>
</dbReference>
<feature type="compositionally biased region" description="Basic and acidic residues" evidence="1">
    <location>
        <begin position="733"/>
        <end position="748"/>
    </location>
</feature>
<feature type="region of interest" description="Disordered" evidence="1">
    <location>
        <begin position="496"/>
        <end position="516"/>
    </location>
</feature>
<evidence type="ECO:0000313" key="2">
    <source>
        <dbReference type="EMBL" id="QDV31091.1"/>
    </source>
</evidence>
<protein>
    <submittedName>
        <fullName evidence="2">Uncharacterized protein</fullName>
    </submittedName>
</protein>
<feature type="region of interest" description="Disordered" evidence="1">
    <location>
        <begin position="652"/>
        <end position="675"/>
    </location>
</feature>
<feature type="compositionally biased region" description="Polar residues" evidence="1">
    <location>
        <begin position="607"/>
        <end position="618"/>
    </location>
</feature>
<sequence>MLRPEETEAISAWVDGESSSMESLEIEKLLSSSAEARDLAEVFRHQKSLLKDDAILQGKKFQWKPQFSTASLKQSGWSREAWAALCASLATAAVFAIGFRPTGPGSSFLAEGVIADNRVAPASSGFLDRLEGQWIEGDSESLARGGIGRLESFSVEVGSAKPVDQNVPATSRKQDQFAHAPAPVPGAITPPLVAARNSTGASDSFFIDQQTARKAGESNPVVTHDRQSRVPANRVSIGDLVPYLAAAPRMVAVLEVDARQPEAMSLKVLDRLAENSIVVGDSAAEIRQNQMIMHQPVHASNADYQSVPGGGENLAANTSPGVAADTKVLDKPVQNARPYRVLVESQEVSPVNENSSAVVAIYLDVTKSSLARVLTELEQEGLLAEARLRSPLELEPTLELTRSVRTPAVTDFGTDFKPASPLAPGESNPQIYADAVTTMAAPASAGQALETENVQKSLSEMQSAHEDHFQAGLLNLTERWFSQRSEVSPGNGLALAATENQSPQTTNSMNSSNSPERMLKHVQNDVTEDKKLEQERVHPPLMVEAVPIPLPQLNYSTGPESGIAPESHAGLPRQSAGMAARTQPAQAKVTDPQHLAESPVAVKEQHQSQASLSTSLDGTFNDQTMRRFAAVPKSPQMDSGFAYRQAIEFRTPEPGSDAQRALSESHSQRSKNSSRINFLAEPSVDQLPGPNASPAAALPVPLAIPLVLGSSSETISALTPENRTIVTADQSAEDSRSREMETTLRQDVSDPDRVRLLLILKNQSAKP</sequence>
<gene>
    <name evidence="2" type="ORF">Spb1_30290</name>
</gene>
<name>A0A518GRD3_9PLAN</name>
<feature type="region of interest" description="Disordered" evidence="1">
    <location>
        <begin position="593"/>
        <end position="618"/>
    </location>
</feature>
<feature type="compositionally biased region" description="Polar residues" evidence="1">
    <location>
        <begin position="498"/>
        <end position="515"/>
    </location>
</feature>
<keyword evidence="3" id="KW-1185">Reference proteome</keyword>
<accession>A0A518GRD3</accession>
<dbReference type="Proteomes" id="UP000315349">
    <property type="component" value="Chromosome"/>
</dbReference>
<proteinExistence type="predicted"/>
<feature type="region of interest" description="Disordered" evidence="1">
    <location>
        <begin position="557"/>
        <end position="576"/>
    </location>
</feature>
<evidence type="ECO:0000256" key="1">
    <source>
        <dbReference type="SAM" id="MobiDB-lite"/>
    </source>
</evidence>
<feature type="compositionally biased region" description="Polar residues" evidence="1">
    <location>
        <begin position="662"/>
        <end position="675"/>
    </location>
</feature>
<dbReference type="EMBL" id="CP036299">
    <property type="protein sequence ID" value="QDV31091.1"/>
    <property type="molecule type" value="Genomic_DNA"/>
</dbReference>
<reference evidence="2 3" key="1">
    <citation type="submission" date="2019-02" db="EMBL/GenBank/DDBJ databases">
        <title>Deep-cultivation of Planctomycetes and their phenomic and genomic characterization uncovers novel biology.</title>
        <authorList>
            <person name="Wiegand S."/>
            <person name="Jogler M."/>
            <person name="Boedeker C."/>
            <person name="Pinto D."/>
            <person name="Vollmers J."/>
            <person name="Rivas-Marin E."/>
            <person name="Kohn T."/>
            <person name="Peeters S.H."/>
            <person name="Heuer A."/>
            <person name="Rast P."/>
            <person name="Oberbeckmann S."/>
            <person name="Bunk B."/>
            <person name="Jeske O."/>
            <person name="Meyerdierks A."/>
            <person name="Storesund J.E."/>
            <person name="Kallscheuer N."/>
            <person name="Luecker S."/>
            <person name="Lage O.M."/>
            <person name="Pohl T."/>
            <person name="Merkel B.J."/>
            <person name="Hornburger P."/>
            <person name="Mueller R.-W."/>
            <person name="Bruemmer F."/>
            <person name="Labrenz M."/>
            <person name="Spormann A.M."/>
            <person name="Op den Camp H."/>
            <person name="Overmann J."/>
            <person name="Amann R."/>
            <person name="Jetten M.S.M."/>
            <person name="Mascher T."/>
            <person name="Medema M.H."/>
            <person name="Devos D.P."/>
            <person name="Kaster A.-K."/>
            <person name="Ovreas L."/>
            <person name="Rohde M."/>
            <person name="Galperin M.Y."/>
            <person name="Jogler C."/>
        </authorList>
    </citation>
    <scope>NUCLEOTIDE SEQUENCE [LARGE SCALE GENOMIC DNA]</scope>
    <source>
        <strain evidence="2 3">Spb1</strain>
    </source>
</reference>
<evidence type="ECO:0000313" key="3">
    <source>
        <dbReference type="Proteomes" id="UP000315349"/>
    </source>
</evidence>
<dbReference type="OrthoDB" id="207745at2"/>
<dbReference type="KEGG" id="peh:Spb1_30290"/>
<organism evidence="2 3">
    <name type="scientific">Planctopirus ephydatiae</name>
    <dbReference type="NCBI Taxonomy" id="2528019"/>
    <lineage>
        <taxon>Bacteria</taxon>
        <taxon>Pseudomonadati</taxon>
        <taxon>Planctomycetota</taxon>
        <taxon>Planctomycetia</taxon>
        <taxon>Planctomycetales</taxon>
        <taxon>Planctomycetaceae</taxon>
        <taxon>Planctopirus</taxon>
    </lineage>
</organism>
<dbReference type="AlphaFoldDB" id="A0A518GRD3"/>
<feature type="region of interest" description="Disordered" evidence="1">
    <location>
        <begin position="727"/>
        <end position="748"/>
    </location>
</feature>